<keyword evidence="3" id="KW-0732">Signal</keyword>
<protein>
    <submittedName>
        <fullName evidence="4">CSON012566 protein</fullName>
    </submittedName>
</protein>
<gene>
    <name evidence="4" type="primary">CSON012566</name>
</gene>
<keyword evidence="2" id="KW-0677">Repeat</keyword>
<feature type="signal peptide" evidence="3">
    <location>
        <begin position="1"/>
        <end position="23"/>
    </location>
</feature>
<evidence type="ECO:0000256" key="3">
    <source>
        <dbReference type="SAM" id="SignalP"/>
    </source>
</evidence>
<dbReference type="PANTHER" id="PTHR45712">
    <property type="entry name" value="AGAP008170-PA"/>
    <property type="match status" value="1"/>
</dbReference>
<reference evidence="4" key="1">
    <citation type="submission" date="2018-07" db="EMBL/GenBank/DDBJ databases">
        <authorList>
            <person name="Quirk P.G."/>
            <person name="Krulwich T.A."/>
        </authorList>
    </citation>
    <scope>NUCLEOTIDE SEQUENCE</scope>
</reference>
<evidence type="ECO:0000313" key="4">
    <source>
        <dbReference type="EMBL" id="SSX17343.1"/>
    </source>
</evidence>
<evidence type="ECO:0000256" key="2">
    <source>
        <dbReference type="ARBA" id="ARBA00022737"/>
    </source>
</evidence>
<feature type="chain" id="PRO_5016357445" evidence="3">
    <location>
        <begin position="24"/>
        <end position="482"/>
    </location>
</feature>
<name>A0A336LL37_CULSO</name>
<organism evidence="4">
    <name type="scientific">Culicoides sonorensis</name>
    <name type="common">Biting midge</name>
    <dbReference type="NCBI Taxonomy" id="179676"/>
    <lineage>
        <taxon>Eukaryota</taxon>
        <taxon>Metazoa</taxon>
        <taxon>Ecdysozoa</taxon>
        <taxon>Arthropoda</taxon>
        <taxon>Hexapoda</taxon>
        <taxon>Insecta</taxon>
        <taxon>Pterygota</taxon>
        <taxon>Neoptera</taxon>
        <taxon>Endopterygota</taxon>
        <taxon>Diptera</taxon>
        <taxon>Nematocera</taxon>
        <taxon>Chironomoidea</taxon>
        <taxon>Ceratopogonidae</taxon>
        <taxon>Ceratopogoninae</taxon>
        <taxon>Culicoides</taxon>
        <taxon>Monoculicoides</taxon>
    </lineage>
</organism>
<dbReference type="Gene3D" id="3.80.10.10">
    <property type="entry name" value="Ribonuclease Inhibitor"/>
    <property type="match status" value="2"/>
</dbReference>
<proteinExistence type="predicted"/>
<accession>A0A336LL37</accession>
<sequence length="482" mass="55623">MKVITKCLLLFNICVFFINFCSSENVADHQNLRSNIPNFTCNADYETICTFNDIQLNETHPHFNPIHVKKYKSSSDPISLYLNGNQNNSIHTLTDDLCNAFPSLRDFKIYEVGLVTLQSNAFHNCRYLKDLEIFGNNVEFLPQDLLEKNPRLKHFSVRRNKIKELPAGFFDTTKVLTTLTLGEPSMEKFVKLSTDPSTGEIKPLTLMKQLNIEENSITDLDMFYVLRSFPNLQSFNICPFISRDDVLLLDKYRGWEVKQKRPYPSEAHLGTCFQGIYKKPENESGFDENIPTFNCSSESRSYTCNFENLHLNATHPHFRPRSEDNYEIHFLGVYGTNSMHTLTSDFCKAFPYLNSHHVTEVGLQVIQEDAYKLCIYLDSVVLSGNQLTTLPADVLKYNLLLDMLWLGSNKLTKLPDTLFDHNHFVGVVSVNNNSLTEFTFLERRKLPDLRSLYIEGNNFSDTYKRKLRQFGSKLETFEISSC</sequence>
<evidence type="ECO:0000256" key="1">
    <source>
        <dbReference type="ARBA" id="ARBA00022614"/>
    </source>
</evidence>
<dbReference type="EMBL" id="UFQT01000005">
    <property type="protein sequence ID" value="SSX17343.1"/>
    <property type="molecule type" value="Genomic_DNA"/>
</dbReference>
<dbReference type="InterPro" id="IPR050333">
    <property type="entry name" value="SLRP"/>
</dbReference>
<dbReference type="PANTHER" id="PTHR45712:SF22">
    <property type="entry name" value="INSULIN-LIKE GROWTH FACTOR-BINDING PROTEIN COMPLEX ACID LABILE SUBUNIT"/>
    <property type="match status" value="1"/>
</dbReference>
<dbReference type="SUPFAM" id="SSF52047">
    <property type="entry name" value="RNI-like"/>
    <property type="match status" value="1"/>
</dbReference>
<dbReference type="AlphaFoldDB" id="A0A336LL37"/>
<dbReference type="InterPro" id="IPR032675">
    <property type="entry name" value="LRR_dom_sf"/>
</dbReference>
<keyword evidence="1" id="KW-0433">Leucine-rich repeat</keyword>
<dbReference type="VEuPathDB" id="VectorBase:CSON012566"/>